<name>A0A5E7SG61_PSEFL</name>
<accession>A0A5E7SG61</accession>
<evidence type="ECO:0000313" key="1">
    <source>
        <dbReference type="EMBL" id="VVP85436.1"/>
    </source>
</evidence>
<reference evidence="1 2" key="1">
    <citation type="submission" date="2019-09" db="EMBL/GenBank/DDBJ databases">
        <authorList>
            <person name="Chandra G."/>
            <person name="Truman W A."/>
        </authorList>
    </citation>
    <scope>NUCLEOTIDE SEQUENCE [LARGE SCALE GENOMIC DNA]</scope>
    <source>
        <strain evidence="1">PS925</strain>
    </source>
</reference>
<dbReference type="EMBL" id="CABVJG010000002">
    <property type="protein sequence ID" value="VVP85436.1"/>
    <property type="molecule type" value="Genomic_DNA"/>
</dbReference>
<dbReference type="AlphaFoldDB" id="A0A5E7SG61"/>
<organism evidence="1 2">
    <name type="scientific">Pseudomonas fluorescens</name>
    <dbReference type="NCBI Taxonomy" id="294"/>
    <lineage>
        <taxon>Bacteria</taxon>
        <taxon>Pseudomonadati</taxon>
        <taxon>Pseudomonadota</taxon>
        <taxon>Gammaproteobacteria</taxon>
        <taxon>Pseudomonadales</taxon>
        <taxon>Pseudomonadaceae</taxon>
        <taxon>Pseudomonas</taxon>
    </lineage>
</organism>
<sequence>MISSRCSLLIYVSGVREGEHVLKRMHDSMAYRKNR</sequence>
<protein>
    <submittedName>
        <fullName evidence="1">Uncharacterized protein</fullName>
    </submittedName>
</protein>
<evidence type="ECO:0000313" key="2">
    <source>
        <dbReference type="Proteomes" id="UP000412311"/>
    </source>
</evidence>
<gene>
    <name evidence="1" type="ORF">PS925_00878</name>
</gene>
<dbReference type="Proteomes" id="UP000412311">
    <property type="component" value="Unassembled WGS sequence"/>
</dbReference>
<proteinExistence type="predicted"/>